<dbReference type="OrthoDB" id="9783157at2"/>
<evidence type="ECO:0000256" key="1">
    <source>
        <dbReference type="PIRNR" id="PIRNR005295"/>
    </source>
</evidence>
<reference evidence="2 3" key="1">
    <citation type="submission" date="2018-05" db="EMBL/GenBank/DDBJ databases">
        <title>Coraliomargarita sinensis sp. nov., isolated from a marine solar saltern.</title>
        <authorList>
            <person name="Zhou L.Y."/>
        </authorList>
    </citation>
    <scope>NUCLEOTIDE SEQUENCE [LARGE SCALE GENOMIC DNA]</scope>
    <source>
        <strain evidence="2 3">WN38</strain>
    </source>
</reference>
<dbReference type="SUPFAM" id="SSF51556">
    <property type="entry name" value="Metallo-dependent hydrolases"/>
    <property type="match status" value="1"/>
</dbReference>
<keyword evidence="3" id="KW-1185">Reference proteome</keyword>
<proteinExistence type="inferred from homology"/>
<dbReference type="InterPro" id="IPR001130">
    <property type="entry name" value="TatD-like"/>
</dbReference>
<evidence type="ECO:0000313" key="3">
    <source>
        <dbReference type="Proteomes" id="UP000247099"/>
    </source>
</evidence>
<dbReference type="InterPro" id="IPR032466">
    <property type="entry name" value="Metal_Hydrolase"/>
</dbReference>
<dbReference type="PANTHER" id="PTHR42658:SF1">
    <property type="entry name" value="HYDROLASE TATD"/>
    <property type="match status" value="1"/>
</dbReference>
<comment type="similarity">
    <text evidence="1">Belongs to the metallo-dependent hydrolases superfamily.</text>
</comment>
<dbReference type="Gene3D" id="3.20.20.140">
    <property type="entry name" value="Metal-dependent hydrolases"/>
    <property type="match status" value="1"/>
</dbReference>
<dbReference type="GO" id="GO:0016788">
    <property type="term" value="F:hydrolase activity, acting on ester bonds"/>
    <property type="evidence" value="ECO:0007669"/>
    <property type="project" value="UniProtKB-UniRule"/>
</dbReference>
<dbReference type="Proteomes" id="UP000247099">
    <property type="component" value="Unassembled WGS sequence"/>
</dbReference>
<gene>
    <name evidence="2" type="ORF">DDZ13_11820</name>
</gene>
<keyword evidence="1" id="KW-0479">Metal-binding</keyword>
<organism evidence="2 3">
    <name type="scientific">Coraliomargarita sinensis</name>
    <dbReference type="NCBI Taxonomy" id="2174842"/>
    <lineage>
        <taxon>Bacteria</taxon>
        <taxon>Pseudomonadati</taxon>
        <taxon>Verrucomicrobiota</taxon>
        <taxon>Opitutia</taxon>
        <taxon>Puniceicoccales</taxon>
        <taxon>Coraliomargaritaceae</taxon>
        <taxon>Coraliomargarita</taxon>
    </lineage>
</organism>
<evidence type="ECO:0000313" key="2">
    <source>
        <dbReference type="EMBL" id="PXA03377.1"/>
    </source>
</evidence>
<accession>A0A317ZGA0</accession>
<dbReference type="RefSeq" id="WP_110131665.1">
    <property type="nucleotide sequence ID" value="NZ_QHJQ01000009.1"/>
</dbReference>
<dbReference type="InterPro" id="IPR012022">
    <property type="entry name" value="UCP005295"/>
</dbReference>
<sequence>MRYIEPHAHMVSRTMDDYKALAMAGCRAICEPAFWAGFDRSSVDGFYDYFRQLTEYEPKRAARFQIAHYSWICINPKEAEDPEFAREVIQIIPEFLKKENVLGVGEIGLNKNSKNEVAIFEEQVQLALDHNQLILIHTPHLEDKYKGTQLIIDMLRQHSEIDPNRVLIDHVEEHTVKQVVEAGFWAGITLYPESKCTPARAVDMLDLYGSTDRLWMNSACDWGVSDPLSLPKAVLELRKRGFDEQTIDRFVYQNPLKFLRQSGMEILPEG</sequence>
<dbReference type="InParanoid" id="A0A317ZGA0"/>
<protein>
    <submittedName>
        <fullName evidence="2">Metal-dependent hydrolase</fullName>
    </submittedName>
</protein>
<dbReference type="GO" id="GO:0046872">
    <property type="term" value="F:metal ion binding"/>
    <property type="evidence" value="ECO:0007669"/>
    <property type="project" value="UniProtKB-KW"/>
</dbReference>
<dbReference type="AlphaFoldDB" id="A0A317ZGA0"/>
<keyword evidence="1 2" id="KW-0378">Hydrolase</keyword>
<comment type="caution">
    <text evidence="2">The sequence shown here is derived from an EMBL/GenBank/DDBJ whole genome shotgun (WGS) entry which is preliminary data.</text>
</comment>
<dbReference type="PIRSF" id="PIRSF005295">
    <property type="entry name" value="UCP005295_TatD"/>
    <property type="match status" value="1"/>
</dbReference>
<dbReference type="PANTHER" id="PTHR42658">
    <property type="entry name" value="HYDROLASE TATD"/>
    <property type="match status" value="1"/>
</dbReference>
<dbReference type="EMBL" id="QHJQ01000009">
    <property type="protein sequence ID" value="PXA03377.1"/>
    <property type="molecule type" value="Genomic_DNA"/>
</dbReference>
<dbReference type="Pfam" id="PF01026">
    <property type="entry name" value="TatD_DNase"/>
    <property type="match status" value="1"/>
</dbReference>
<name>A0A317ZGA0_9BACT</name>